<organism evidence="1 2">
    <name type="scientific">Citrobacter freundii</name>
    <dbReference type="NCBI Taxonomy" id="546"/>
    <lineage>
        <taxon>Bacteria</taxon>
        <taxon>Pseudomonadati</taxon>
        <taxon>Pseudomonadota</taxon>
        <taxon>Gammaproteobacteria</taxon>
        <taxon>Enterobacterales</taxon>
        <taxon>Enterobacteriaceae</taxon>
        <taxon>Citrobacter</taxon>
        <taxon>Citrobacter freundii complex</taxon>
    </lineage>
</organism>
<proteinExistence type="predicted"/>
<dbReference type="AlphaFoldDB" id="A0A9W4VDV5"/>
<reference evidence="1" key="1">
    <citation type="submission" date="2022-05" db="EMBL/GenBank/DDBJ databases">
        <authorList>
            <person name="Alioto T."/>
            <person name="Alioto T."/>
            <person name="Gomez Garrido J."/>
        </authorList>
    </citation>
    <scope>NUCLEOTIDE SEQUENCE</scope>
    <source>
        <strain evidence="1">112</strain>
    </source>
</reference>
<evidence type="ECO:0000313" key="2">
    <source>
        <dbReference type="Proteomes" id="UP000789647"/>
    </source>
</evidence>
<dbReference type="EMBL" id="OW995941">
    <property type="protein sequence ID" value="CAH6612355.1"/>
    <property type="molecule type" value="Genomic_DNA"/>
</dbReference>
<evidence type="ECO:0000313" key="1">
    <source>
        <dbReference type="EMBL" id="CAH6612355.1"/>
    </source>
</evidence>
<dbReference type="Proteomes" id="UP000789647">
    <property type="component" value="Chromosome"/>
</dbReference>
<name>A0A9W4VDV5_CITFR</name>
<accession>A0A9W4VDV5</accession>
<sequence>MAGEVLEYKSNNIIDIIYLYQLIQFKTFPCVIYSTYHDE</sequence>
<gene>
    <name evidence="1" type="ORF">AI2935V1_4076</name>
</gene>
<protein>
    <submittedName>
        <fullName evidence="1">Uncharacterized protein</fullName>
    </submittedName>
</protein>